<dbReference type="Pfam" id="PF00186">
    <property type="entry name" value="DHFR_1"/>
    <property type="match status" value="1"/>
</dbReference>
<dbReference type="GO" id="GO:0005829">
    <property type="term" value="C:cytosol"/>
    <property type="evidence" value="ECO:0007669"/>
    <property type="project" value="TreeGrafter"/>
</dbReference>
<dbReference type="GO" id="GO:0046452">
    <property type="term" value="P:dihydrofolate metabolic process"/>
    <property type="evidence" value="ECO:0007669"/>
    <property type="project" value="TreeGrafter"/>
</dbReference>
<dbReference type="InterPro" id="IPR001796">
    <property type="entry name" value="DHFR_dom"/>
</dbReference>
<dbReference type="Gene3D" id="3.40.430.10">
    <property type="entry name" value="Dihydrofolate Reductase, subunit A"/>
    <property type="match status" value="1"/>
</dbReference>
<dbReference type="GO" id="GO:0046655">
    <property type="term" value="P:folic acid metabolic process"/>
    <property type="evidence" value="ECO:0007669"/>
    <property type="project" value="TreeGrafter"/>
</dbReference>
<dbReference type="InterPro" id="IPR012259">
    <property type="entry name" value="DHFR"/>
</dbReference>
<dbReference type="AlphaFoldDB" id="A0A0W8FV04"/>
<evidence type="ECO:0000256" key="5">
    <source>
        <dbReference type="ARBA" id="ARBA00023002"/>
    </source>
</evidence>
<accession>A0A0W8FV04</accession>
<evidence type="ECO:0000313" key="7">
    <source>
        <dbReference type="EMBL" id="KUG24717.1"/>
    </source>
</evidence>
<dbReference type="PANTHER" id="PTHR48069:SF3">
    <property type="entry name" value="DIHYDROFOLATE REDUCTASE"/>
    <property type="match status" value="1"/>
</dbReference>
<evidence type="ECO:0000259" key="6">
    <source>
        <dbReference type="PROSITE" id="PS51330"/>
    </source>
</evidence>
<keyword evidence="5 7" id="KW-0560">Oxidoreductase</keyword>
<dbReference type="InterPro" id="IPR024072">
    <property type="entry name" value="DHFR-like_dom_sf"/>
</dbReference>
<organism evidence="7">
    <name type="scientific">hydrocarbon metagenome</name>
    <dbReference type="NCBI Taxonomy" id="938273"/>
    <lineage>
        <taxon>unclassified sequences</taxon>
        <taxon>metagenomes</taxon>
        <taxon>ecological metagenomes</taxon>
    </lineage>
</organism>
<feature type="domain" description="DHFR" evidence="6">
    <location>
        <begin position="2"/>
        <end position="160"/>
    </location>
</feature>
<dbReference type="GO" id="GO:0006730">
    <property type="term" value="P:one-carbon metabolic process"/>
    <property type="evidence" value="ECO:0007669"/>
    <property type="project" value="UniProtKB-KW"/>
</dbReference>
<sequence length="160" mass="18635">MRKIIIVAVAKNNVIGKDGIMPWHSKEDLKHFKETTMGFPLIMGRKTFFSMGGKPLKGRLNIILTRDKHFEKPDDDVKVFASIEDAYDYCEKQNYEKVFVTGGGEIYKREINNVDELLISEMNVEAEGDTFFPEIDKDIWEVAEVIDYSEFTLKIYRKRN</sequence>
<reference evidence="7" key="1">
    <citation type="journal article" date="2015" name="Proc. Natl. Acad. Sci. U.S.A.">
        <title>Networks of energetic and metabolic interactions define dynamics in microbial communities.</title>
        <authorList>
            <person name="Embree M."/>
            <person name="Liu J.K."/>
            <person name="Al-Bassam M.M."/>
            <person name="Zengler K."/>
        </authorList>
    </citation>
    <scope>NUCLEOTIDE SEQUENCE</scope>
</reference>
<keyword evidence="3" id="KW-0554">One-carbon metabolism</keyword>
<comment type="pathway">
    <text evidence="1">Cofactor biosynthesis; tetrahydrofolate biosynthesis; 5,6,7,8-tetrahydrofolate from 7,8-dihydrofolate: step 1/1.</text>
</comment>
<dbReference type="GO" id="GO:0050661">
    <property type="term" value="F:NADP binding"/>
    <property type="evidence" value="ECO:0007669"/>
    <property type="project" value="InterPro"/>
</dbReference>
<proteinExistence type="predicted"/>
<dbReference type="PROSITE" id="PS00075">
    <property type="entry name" value="DHFR_1"/>
    <property type="match status" value="1"/>
</dbReference>
<dbReference type="GO" id="GO:0046654">
    <property type="term" value="P:tetrahydrofolate biosynthetic process"/>
    <property type="evidence" value="ECO:0007669"/>
    <property type="project" value="InterPro"/>
</dbReference>
<dbReference type="CDD" id="cd00209">
    <property type="entry name" value="DHFR"/>
    <property type="match status" value="1"/>
</dbReference>
<dbReference type="InterPro" id="IPR017925">
    <property type="entry name" value="DHFR_CS"/>
</dbReference>
<dbReference type="PRINTS" id="PR00070">
    <property type="entry name" value="DHFR"/>
</dbReference>
<evidence type="ECO:0000256" key="2">
    <source>
        <dbReference type="ARBA" id="ARBA00012856"/>
    </source>
</evidence>
<gene>
    <name evidence="7" type="ORF">ASZ90_005481</name>
</gene>
<dbReference type="SUPFAM" id="SSF53597">
    <property type="entry name" value="Dihydrofolate reductase-like"/>
    <property type="match status" value="1"/>
</dbReference>
<dbReference type="PANTHER" id="PTHR48069">
    <property type="entry name" value="DIHYDROFOLATE REDUCTASE"/>
    <property type="match status" value="1"/>
</dbReference>
<evidence type="ECO:0000256" key="4">
    <source>
        <dbReference type="ARBA" id="ARBA00022857"/>
    </source>
</evidence>
<comment type="caution">
    <text evidence="7">The sequence shown here is derived from an EMBL/GenBank/DDBJ whole genome shotgun (WGS) entry which is preliminary data.</text>
</comment>
<dbReference type="EMBL" id="LNQE01000830">
    <property type="protein sequence ID" value="KUG24717.1"/>
    <property type="molecule type" value="Genomic_DNA"/>
</dbReference>
<dbReference type="PROSITE" id="PS51330">
    <property type="entry name" value="DHFR_2"/>
    <property type="match status" value="1"/>
</dbReference>
<dbReference type="PIRSF" id="PIRSF000194">
    <property type="entry name" value="DHFR"/>
    <property type="match status" value="1"/>
</dbReference>
<dbReference type="GO" id="GO:0004146">
    <property type="term" value="F:dihydrofolate reductase activity"/>
    <property type="evidence" value="ECO:0007669"/>
    <property type="project" value="UniProtKB-EC"/>
</dbReference>
<evidence type="ECO:0000256" key="1">
    <source>
        <dbReference type="ARBA" id="ARBA00004903"/>
    </source>
</evidence>
<keyword evidence="4" id="KW-0521">NADP</keyword>
<protein>
    <recommendedName>
        <fullName evidence="2">dihydrofolate reductase</fullName>
        <ecNumber evidence="2">1.5.1.3</ecNumber>
    </recommendedName>
</protein>
<dbReference type="EC" id="1.5.1.3" evidence="2"/>
<evidence type="ECO:0000256" key="3">
    <source>
        <dbReference type="ARBA" id="ARBA00022563"/>
    </source>
</evidence>
<name>A0A0W8FV04_9ZZZZ</name>